<dbReference type="CDD" id="cd18092">
    <property type="entry name" value="SpoU-like_TrmH"/>
    <property type="match status" value="1"/>
</dbReference>
<keyword evidence="2 7" id="KW-0489">Methyltransferase</keyword>
<keyword evidence="1 7" id="KW-0820">tRNA-binding</keyword>
<dbReference type="RefSeq" id="WP_285764859.1">
    <property type="nucleotide sequence ID" value="NZ_BSYJ01000005.1"/>
</dbReference>
<comment type="similarity">
    <text evidence="7">Belongs to the class IV-like SAM-binding methyltransferase superfamily. RNA methyltransferase TrmH family.</text>
</comment>
<dbReference type="Gene3D" id="3.40.1280.10">
    <property type="match status" value="1"/>
</dbReference>
<feature type="domain" description="RNA methyltransferase SpoU/TrmH type C-terminal" evidence="9">
    <location>
        <begin position="162"/>
        <end position="216"/>
    </location>
</feature>
<evidence type="ECO:0000259" key="9">
    <source>
        <dbReference type="Pfam" id="PF12105"/>
    </source>
</evidence>
<proteinExistence type="inferred from homology"/>
<dbReference type="InterPro" id="IPR029028">
    <property type="entry name" value="Alpha/beta_knot_MTases"/>
</dbReference>
<dbReference type="InterPro" id="IPR001537">
    <property type="entry name" value="SpoU_MeTrfase"/>
</dbReference>
<comment type="catalytic activity">
    <reaction evidence="7">
        <text>guanosine(18) in tRNA + S-adenosyl-L-methionine = 2'-O-methylguanosine(18) in tRNA + S-adenosyl-L-homocysteine + H(+)</text>
        <dbReference type="Rhea" id="RHEA:20077"/>
        <dbReference type="Rhea" id="RHEA-COMP:10190"/>
        <dbReference type="Rhea" id="RHEA-COMP:10192"/>
        <dbReference type="ChEBI" id="CHEBI:15378"/>
        <dbReference type="ChEBI" id="CHEBI:57856"/>
        <dbReference type="ChEBI" id="CHEBI:59789"/>
        <dbReference type="ChEBI" id="CHEBI:74269"/>
        <dbReference type="ChEBI" id="CHEBI:74445"/>
        <dbReference type="EC" id="2.1.1.34"/>
    </reaction>
</comment>
<comment type="caution">
    <text evidence="10">The sequence shown here is derived from an EMBL/GenBank/DDBJ whole genome shotgun (WGS) entry which is preliminary data.</text>
</comment>
<dbReference type="InterPro" id="IPR029026">
    <property type="entry name" value="tRNA_m1G_MTases_N"/>
</dbReference>
<evidence type="ECO:0000256" key="5">
    <source>
        <dbReference type="ARBA" id="ARBA00022694"/>
    </source>
</evidence>
<evidence type="ECO:0000256" key="1">
    <source>
        <dbReference type="ARBA" id="ARBA00022555"/>
    </source>
</evidence>
<comment type="caution">
    <text evidence="7">Lacks conserved residue(s) required for the propagation of feature annotation.</text>
</comment>
<dbReference type="Proteomes" id="UP001224392">
    <property type="component" value="Unassembled WGS sequence"/>
</dbReference>
<evidence type="ECO:0000256" key="4">
    <source>
        <dbReference type="ARBA" id="ARBA00022691"/>
    </source>
</evidence>
<evidence type="ECO:0000256" key="2">
    <source>
        <dbReference type="ARBA" id="ARBA00022603"/>
    </source>
</evidence>
<feature type="domain" description="tRNA/rRNA methyltransferase SpoU type" evidence="8">
    <location>
        <begin position="20"/>
        <end position="157"/>
    </location>
</feature>
<keyword evidence="11" id="KW-1185">Reference proteome</keyword>
<keyword evidence="4 7" id="KW-0949">S-adenosyl-L-methionine</keyword>
<evidence type="ECO:0000256" key="7">
    <source>
        <dbReference type="HAMAP-Rule" id="MF_02060"/>
    </source>
</evidence>
<dbReference type="EC" id="2.1.1.34" evidence="7"/>
<dbReference type="SUPFAM" id="SSF75217">
    <property type="entry name" value="alpha/beta knot"/>
    <property type="match status" value="1"/>
</dbReference>
<name>A0ABQ6M1M7_9GAMM</name>
<organism evidence="10 11">
    <name type="scientific">Biformimicrobium ophioploci</name>
    <dbReference type="NCBI Taxonomy" id="3036711"/>
    <lineage>
        <taxon>Bacteria</taxon>
        <taxon>Pseudomonadati</taxon>
        <taxon>Pseudomonadota</taxon>
        <taxon>Gammaproteobacteria</taxon>
        <taxon>Cellvibrionales</taxon>
        <taxon>Microbulbiferaceae</taxon>
        <taxon>Biformimicrobium</taxon>
    </lineage>
</organism>
<reference evidence="10 11" key="1">
    <citation type="submission" date="2023-04" db="EMBL/GenBank/DDBJ databases">
        <title>Marinobulbifer ophiurae gen. nov., sp. Nov., isolate from tissue of brittle star Ophioplocus japonicus.</title>
        <authorList>
            <person name="Kawano K."/>
            <person name="Sawayama S."/>
            <person name="Nakagawa S."/>
        </authorList>
    </citation>
    <scope>NUCLEOTIDE SEQUENCE [LARGE SCALE GENOMIC DNA]</scope>
    <source>
        <strain evidence="10 11">NKW57</strain>
    </source>
</reference>
<dbReference type="HAMAP" id="MF_02060">
    <property type="entry name" value="tRNA_methyltr_TrmH"/>
    <property type="match status" value="1"/>
</dbReference>
<gene>
    <name evidence="7 10" type="primary">trmH</name>
    <name evidence="10" type="ORF">MNKW57_25720</name>
</gene>
<dbReference type="Pfam" id="PF00588">
    <property type="entry name" value="SpoU_methylase"/>
    <property type="match status" value="1"/>
</dbReference>
<evidence type="ECO:0000313" key="11">
    <source>
        <dbReference type="Proteomes" id="UP001224392"/>
    </source>
</evidence>
<evidence type="ECO:0000256" key="6">
    <source>
        <dbReference type="ARBA" id="ARBA00022884"/>
    </source>
</evidence>
<evidence type="ECO:0000313" key="10">
    <source>
        <dbReference type="EMBL" id="GMG88251.1"/>
    </source>
</evidence>
<comment type="function">
    <text evidence="7">Catalyzes the 2'-O methylation of guanosine at position 18 in tRNA.</text>
</comment>
<dbReference type="PANTHER" id="PTHR43453:SF1">
    <property type="entry name" value="TRNA_RRNA METHYLTRANSFERASE SPOU TYPE DOMAIN-CONTAINING PROTEIN"/>
    <property type="match status" value="1"/>
</dbReference>
<keyword evidence="5 7" id="KW-0819">tRNA processing</keyword>
<dbReference type="InterPro" id="IPR033671">
    <property type="entry name" value="TrmH"/>
</dbReference>
<keyword evidence="6 7" id="KW-0694">RNA-binding</keyword>
<sequence length="227" mass="25721">MTPERYARIRQVLSWRQPDLTVITDGVHKTQNLSAVIRTCDAAGVDEIHCVRPDTGFRTHRGTMGSHKWVNTRLYDDIGTPVTQLKERGFHVVAAHLSDKAVDFKSFDYTQPTAVLLGGELEGVSDEADRLVDSHVIIPIMGMVESFNVSVACALILMEAQRQRWEKGLYDENQPRLPKERFDYLMFRGCQPVVARYCDMRGLEYPPLDDEGEIVDGVGWSRRVGAR</sequence>
<dbReference type="NCBIfam" id="NF008295">
    <property type="entry name" value="PRK11081.1"/>
    <property type="match status" value="1"/>
</dbReference>
<keyword evidence="3 7" id="KW-0808">Transferase</keyword>
<evidence type="ECO:0000259" key="8">
    <source>
        <dbReference type="Pfam" id="PF00588"/>
    </source>
</evidence>
<evidence type="ECO:0000256" key="3">
    <source>
        <dbReference type="ARBA" id="ARBA00022679"/>
    </source>
</evidence>
<feature type="binding site" evidence="7">
    <location>
        <position position="138"/>
    </location>
    <ligand>
        <name>S-adenosyl-L-methionine</name>
        <dbReference type="ChEBI" id="CHEBI:59789"/>
    </ligand>
</feature>
<protein>
    <recommendedName>
        <fullName evidence="7">tRNA (guanosine(18)-2'-O)-methyltransferase</fullName>
        <ecNumber evidence="7">2.1.1.34</ecNumber>
    </recommendedName>
    <alternativeName>
        <fullName evidence="7">tRNA [Gm18] methyltransferase</fullName>
    </alternativeName>
</protein>
<dbReference type="EMBL" id="BSYJ01000005">
    <property type="protein sequence ID" value="GMG88251.1"/>
    <property type="molecule type" value="Genomic_DNA"/>
</dbReference>
<dbReference type="InterPro" id="IPR022724">
    <property type="entry name" value="rRNA_MeTrfase_SpoU_C"/>
</dbReference>
<accession>A0ABQ6M1M7</accession>
<dbReference type="Pfam" id="PF12105">
    <property type="entry name" value="SpoU_methylas_C"/>
    <property type="match status" value="1"/>
</dbReference>
<dbReference type="PANTHER" id="PTHR43453">
    <property type="entry name" value="RRNA METHYLASE-LIKE"/>
    <property type="match status" value="1"/>
</dbReference>